<dbReference type="Proteomes" id="UP001165287">
    <property type="component" value="Unassembled WGS sequence"/>
</dbReference>
<feature type="transmembrane region" description="Helical" evidence="1">
    <location>
        <begin position="59"/>
        <end position="80"/>
    </location>
</feature>
<protein>
    <submittedName>
        <fullName evidence="2">SemiSWEET transporter</fullName>
    </submittedName>
</protein>
<keyword evidence="1" id="KW-1133">Transmembrane helix</keyword>
<dbReference type="InterPro" id="IPR047662">
    <property type="entry name" value="SemiSWEET"/>
</dbReference>
<reference evidence="2" key="1">
    <citation type="submission" date="2024-05" db="EMBL/GenBank/DDBJ databases">
        <title>Metabacillus sp. nov., isolated from the rhizosphere soil of tomato plants.</title>
        <authorList>
            <person name="Ma R."/>
        </authorList>
    </citation>
    <scope>NUCLEOTIDE SEQUENCE</scope>
    <source>
        <strain evidence="2">DBTR6</strain>
    </source>
</reference>
<dbReference type="InterPro" id="IPR004316">
    <property type="entry name" value="SWEET_rpt"/>
</dbReference>
<accession>A0ABS7UU94</accession>
<gene>
    <name evidence="2" type="ORF">K9V48_16405</name>
</gene>
<proteinExistence type="predicted"/>
<evidence type="ECO:0000256" key="1">
    <source>
        <dbReference type="SAM" id="Phobius"/>
    </source>
</evidence>
<dbReference type="RefSeq" id="WP_224140111.1">
    <property type="nucleotide sequence ID" value="NZ_JAIQUM010000039.1"/>
</dbReference>
<dbReference type="Pfam" id="PF03083">
    <property type="entry name" value="MtN3_slv"/>
    <property type="match status" value="1"/>
</dbReference>
<sequence>MSITLLGVFARLLTSCSFIPQAYKVIKTNRTQDISLPMYSLCTIGVFVWIIYGLMINDLAILLTNIVTFVPTLIILILTLKNHIQNKQKTIKQSNWPSLRG</sequence>
<feature type="transmembrane region" description="Helical" evidence="1">
    <location>
        <begin position="34"/>
        <end position="52"/>
    </location>
</feature>
<dbReference type="Gene3D" id="1.20.1280.290">
    <property type="match status" value="1"/>
</dbReference>
<organism evidence="2 3">
    <name type="scientific">Metabacillus rhizolycopersici</name>
    <dbReference type="NCBI Taxonomy" id="2875709"/>
    <lineage>
        <taxon>Bacteria</taxon>
        <taxon>Bacillati</taxon>
        <taxon>Bacillota</taxon>
        <taxon>Bacilli</taxon>
        <taxon>Bacillales</taxon>
        <taxon>Bacillaceae</taxon>
        <taxon>Metabacillus</taxon>
    </lineage>
</organism>
<evidence type="ECO:0000313" key="3">
    <source>
        <dbReference type="Proteomes" id="UP001165287"/>
    </source>
</evidence>
<dbReference type="NCBIfam" id="NF037968">
    <property type="entry name" value="SemiSWEET_2"/>
    <property type="match status" value="1"/>
</dbReference>
<evidence type="ECO:0000313" key="2">
    <source>
        <dbReference type="EMBL" id="MBZ5751789.1"/>
    </source>
</evidence>
<comment type="caution">
    <text evidence="2">The sequence shown here is derived from an EMBL/GenBank/DDBJ whole genome shotgun (WGS) entry which is preliminary data.</text>
</comment>
<name>A0ABS7UU94_9BACI</name>
<keyword evidence="3" id="KW-1185">Reference proteome</keyword>
<dbReference type="EMBL" id="JAIQUM010000039">
    <property type="protein sequence ID" value="MBZ5751789.1"/>
    <property type="molecule type" value="Genomic_DNA"/>
</dbReference>
<keyword evidence="1" id="KW-0472">Membrane</keyword>
<keyword evidence="1" id="KW-0812">Transmembrane</keyword>